<dbReference type="PROSITE" id="PS50931">
    <property type="entry name" value="HTH_LYSR"/>
    <property type="match status" value="1"/>
</dbReference>
<keyword evidence="7" id="KW-1185">Reference proteome</keyword>
<keyword evidence="3 6" id="KW-0238">DNA-binding</keyword>
<keyword evidence="2" id="KW-0805">Transcription regulation</keyword>
<dbReference type="Pfam" id="PF00126">
    <property type="entry name" value="HTH_1"/>
    <property type="match status" value="1"/>
</dbReference>
<evidence type="ECO:0000256" key="4">
    <source>
        <dbReference type="ARBA" id="ARBA00023163"/>
    </source>
</evidence>
<dbReference type="GO" id="GO:0043565">
    <property type="term" value="F:sequence-specific DNA binding"/>
    <property type="evidence" value="ECO:0007669"/>
    <property type="project" value="TreeGrafter"/>
</dbReference>
<comment type="caution">
    <text evidence="6">The sequence shown here is derived from an EMBL/GenBank/DDBJ whole genome shotgun (WGS) entry which is preliminary data.</text>
</comment>
<dbReference type="Gene3D" id="1.10.10.10">
    <property type="entry name" value="Winged helix-like DNA-binding domain superfamily/Winged helix DNA-binding domain"/>
    <property type="match status" value="1"/>
</dbReference>
<evidence type="ECO:0000259" key="5">
    <source>
        <dbReference type="PROSITE" id="PS50931"/>
    </source>
</evidence>
<organism evidence="6 7">
    <name type="scientific">Pseudaminobacter salicylatoxidans</name>
    <dbReference type="NCBI Taxonomy" id="93369"/>
    <lineage>
        <taxon>Bacteria</taxon>
        <taxon>Pseudomonadati</taxon>
        <taxon>Pseudomonadota</taxon>
        <taxon>Alphaproteobacteria</taxon>
        <taxon>Hyphomicrobiales</taxon>
        <taxon>Phyllobacteriaceae</taxon>
        <taxon>Pseudaminobacter</taxon>
    </lineage>
</organism>
<dbReference type="GO" id="GO:0006351">
    <property type="term" value="P:DNA-templated transcription"/>
    <property type="evidence" value="ECO:0007669"/>
    <property type="project" value="TreeGrafter"/>
</dbReference>
<dbReference type="OrthoDB" id="9807765at2"/>
<dbReference type="AlphaFoldDB" id="A0A316C8B8"/>
<dbReference type="CDD" id="cd08432">
    <property type="entry name" value="PBP2_GcdR_TrpI_HvrB_AmpR_like"/>
    <property type="match status" value="1"/>
</dbReference>
<evidence type="ECO:0000313" key="6">
    <source>
        <dbReference type="EMBL" id="PWJ85483.1"/>
    </source>
</evidence>
<evidence type="ECO:0000256" key="2">
    <source>
        <dbReference type="ARBA" id="ARBA00023015"/>
    </source>
</evidence>
<dbReference type="InterPro" id="IPR000847">
    <property type="entry name" value="LysR_HTH_N"/>
</dbReference>
<dbReference type="InterPro" id="IPR058163">
    <property type="entry name" value="LysR-type_TF_proteobact-type"/>
</dbReference>
<name>A0A316C8B8_PSESE</name>
<proteinExistence type="inferred from homology"/>
<dbReference type="SUPFAM" id="SSF53850">
    <property type="entry name" value="Periplasmic binding protein-like II"/>
    <property type="match status" value="1"/>
</dbReference>
<dbReference type="RefSeq" id="WP_109612176.1">
    <property type="nucleotide sequence ID" value="NZ_QGGG01000003.1"/>
</dbReference>
<feature type="domain" description="HTH lysR-type" evidence="5">
    <location>
        <begin position="7"/>
        <end position="64"/>
    </location>
</feature>
<dbReference type="Gene3D" id="3.40.190.10">
    <property type="entry name" value="Periplasmic binding protein-like II"/>
    <property type="match status" value="2"/>
</dbReference>
<reference evidence="6 7" key="1">
    <citation type="submission" date="2018-05" db="EMBL/GenBank/DDBJ databases">
        <title>Genomic Encyclopedia of Type Strains, Phase IV (KMG-IV): sequencing the most valuable type-strain genomes for metagenomic binning, comparative biology and taxonomic classification.</title>
        <authorList>
            <person name="Goeker M."/>
        </authorList>
    </citation>
    <scope>NUCLEOTIDE SEQUENCE [LARGE SCALE GENOMIC DNA]</scope>
    <source>
        <strain evidence="6 7">DSM 6986</strain>
    </source>
</reference>
<dbReference type="SUPFAM" id="SSF46785">
    <property type="entry name" value="Winged helix' DNA-binding domain"/>
    <property type="match status" value="1"/>
</dbReference>
<evidence type="ECO:0000256" key="1">
    <source>
        <dbReference type="ARBA" id="ARBA00009437"/>
    </source>
</evidence>
<evidence type="ECO:0000313" key="7">
    <source>
        <dbReference type="Proteomes" id="UP000245396"/>
    </source>
</evidence>
<dbReference type="EMBL" id="QGGG01000003">
    <property type="protein sequence ID" value="PWJ85483.1"/>
    <property type="molecule type" value="Genomic_DNA"/>
</dbReference>
<dbReference type="InterPro" id="IPR036390">
    <property type="entry name" value="WH_DNA-bd_sf"/>
</dbReference>
<protein>
    <submittedName>
        <fullName evidence="6">DNA-binding transcriptional LysR family regulator</fullName>
    </submittedName>
</protein>
<dbReference type="InterPro" id="IPR005119">
    <property type="entry name" value="LysR_subst-bd"/>
</dbReference>
<dbReference type="Proteomes" id="UP000245396">
    <property type="component" value="Unassembled WGS sequence"/>
</dbReference>
<dbReference type="PANTHER" id="PTHR30537:SF26">
    <property type="entry name" value="GLYCINE CLEAVAGE SYSTEM TRANSCRIPTIONAL ACTIVATOR"/>
    <property type="match status" value="1"/>
</dbReference>
<comment type="similarity">
    <text evidence="1">Belongs to the LysR transcriptional regulatory family.</text>
</comment>
<sequence>MPGLNSVHLNGLRAVEAVARCGSLAKAADELGVSPSAISQQIGRTEKQIGRTLFERRPGGLVPTEFGSDFAARLGVGFRELAQAVAMADDRSANTLIVSVAPALASRWLVPRLTRFFALYPEILIRIDASTQLVDLGRSDVDVAIRLGKGEWSGARSELLLPMEIFPVCSPHLAPELKSIGDLADAWEIRDENSMISWEDWFAAANAAPVKPKRGASFTDPILCLESVIAGQGFMLAWQFLAADALADGRLVAPFGVMAPTGLGHYLVTPAGQRVTRKVECFREWVGSEVRETMANMKLAKRVGGIHSPHSGL</sequence>
<dbReference type="STRING" id="1192868.GCA_000304395_00114"/>
<accession>A0A316C8B8</accession>
<dbReference type="InterPro" id="IPR036388">
    <property type="entry name" value="WH-like_DNA-bd_sf"/>
</dbReference>
<evidence type="ECO:0000256" key="3">
    <source>
        <dbReference type="ARBA" id="ARBA00023125"/>
    </source>
</evidence>
<dbReference type="Pfam" id="PF03466">
    <property type="entry name" value="LysR_substrate"/>
    <property type="match status" value="1"/>
</dbReference>
<dbReference type="PANTHER" id="PTHR30537">
    <property type="entry name" value="HTH-TYPE TRANSCRIPTIONAL REGULATOR"/>
    <property type="match status" value="1"/>
</dbReference>
<keyword evidence="4" id="KW-0804">Transcription</keyword>
<dbReference type="GO" id="GO:0003700">
    <property type="term" value="F:DNA-binding transcription factor activity"/>
    <property type="evidence" value="ECO:0007669"/>
    <property type="project" value="InterPro"/>
</dbReference>
<gene>
    <name evidence="6" type="ORF">C7441_103342</name>
</gene>